<evidence type="ECO:0000313" key="2">
    <source>
        <dbReference type="EMBL" id="MBB6005473.1"/>
    </source>
</evidence>
<reference evidence="2 3" key="1">
    <citation type="submission" date="2020-08" db="EMBL/GenBank/DDBJ databases">
        <title>Functional genomics of gut bacteria from endangered species of beetles.</title>
        <authorList>
            <person name="Carlos-Shanley C."/>
        </authorList>
    </citation>
    <scope>NUCLEOTIDE SEQUENCE [LARGE SCALE GENOMIC DNA]</scope>
    <source>
        <strain evidence="2 3">S00070</strain>
    </source>
</reference>
<dbReference type="InterPro" id="IPR029058">
    <property type="entry name" value="AB_hydrolase_fold"/>
</dbReference>
<comment type="caution">
    <text evidence="2">The sequence shown here is derived from an EMBL/GenBank/DDBJ whole genome shotgun (WGS) entry which is preliminary data.</text>
</comment>
<dbReference type="SUPFAM" id="SSF53474">
    <property type="entry name" value="alpha/beta-Hydrolases"/>
    <property type="match status" value="1"/>
</dbReference>
<dbReference type="PRINTS" id="PR00111">
    <property type="entry name" value="ABHYDROLASE"/>
</dbReference>
<dbReference type="EMBL" id="JACHKT010000046">
    <property type="protein sequence ID" value="MBB6005473.1"/>
    <property type="molecule type" value="Genomic_DNA"/>
</dbReference>
<dbReference type="PANTHER" id="PTHR43798">
    <property type="entry name" value="MONOACYLGLYCEROL LIPASE"/>
    <property type="match status" value="1"/>
</dbReference>
<accession>A0A841EWL0</accession>
<dbReference type="InterPro" id="IPR000073">
    <property type="entry name" value="AB_hydrolase_1"/>
</dbReference>
<evidence type="ECO:0000313" key="3">
    <source>
        <dbReference type="Proteomes" id="UP000524404"/>
    </source>
</evidence>
<dbReference type="InterPro" id="IPR050266">
    <property type="entry name" value="AB_hydrolase_sf"/>
</dbReference>
<gene>
    <name evidence="2" type="ORF">HNP25_004147</name>
</gene>
<name>A0A841EWL0_9BACT</name>
<dbReference type="Gene3D" id="3.40.50.1820">
    <property type="entry name" value="alpha/beta hydrolase"/>
    <property type="match status" value="1"/>
</dbReference>
<keyword evidence="3" id="KW-1185">Reference proteome</keyword>
<protein>
    <submittedName>
        <fullName evidence="2">Pimeloyl-ACP methyl ester carboxylesterase</fullName>
    </submittedName>
</protein>
<sequence length="251" mass="28521">MNDKAIDNYYIEHPPKPQFSYLNFAGKKYFYAAAGDSTKPLLFLIHGAPGAWFGYKEFLSDSLLLKKYQIVVPDRAGYNKSGNMVTSIEEQAKILYEIIKHKNPTQVVLFGRSYGAGIAARMAADYPKLIKELIVVSPACDPSTEKFWWFSKPVNTKFARLFLPQYINTASNEKFSHVAELEKLLPSWEKITCAVTILQGGKDWVIETTNGQFVAEALKNAPRRLIYLPENGHLLTMERFDIVKSILLEMK</sequence>
<dbReference type="Proteomes" id="UP000524404">
    <property type="component" value="Unassembled WGS sequence"/>
</dbReference>
<proteinExistence type="predicted"/>
<evidence type="ECO:0000259" key="1">
    <source>
        <dbReference type="Pfam" id="PF00561"/>
    </source>
</evidence>
<organism evidence="2 3">
    <name type="scientific">Arcicella rosea</name>
    <dbReference type="NCBI Taxonomy" id="502909"/>
    <lineage>
        <taxon>Bacteria</taxon>
        <taxon>Pseudomonadati</taxon>
        <taxon>Bacteroidota</taxon>
        <taxon>Cytophagia</taxon>
        <taxon>Cytophagales</taxon>
        <taxon>Flectobacillaceae</taxon>
        <taxon>Arcicella</taxon>
    </lineage>
</organism>
<feature type="domain" description="AB hydrolase-1" evidence="1">
    <location>
        <begin position="40"/>
        <end position="143"/>
    </location>
</feature>
<dbReference type="RefSeq" id="WP_184137323.1">
    <property type="nucleotide sequence ID" value="NZ_JACHKT010000046.1"/>
</dbReference>
<dbReference type="Pfam" id="PF00561">
    <property type="entry name" value="Abhydrolase_1"/>
    <property type="match status" value="1"/>
</dbReference>
<dbReference type="AlphaFoldDB" id="A0A841EWL0"/>